<dbReference type="Pfam" id="PF24463">
    <property type="entry name" value="DUF7577"/>
    <property type="match status" value="1"/>
</dbReference>
<dbReference type="Proteomes" id="UP001247805">
    <property type="component" value="Unassembled WGS sequence"/>
</dbReference>
<protein>
    <submittedName>
        <fullName evidence="5">DUF2007 domain-containing protein</fullName>
    </submittedName>
</protein>
<dbReference type="SUPFAM" id="SSF90209">
    <property type="entry name" value="Ran binding protein zinc finger-like"/>
    <property type="match status" value="1"/>
</dbReference>
<evidence type="ECO:0000256" key="2">
    <source>
        <dbReference type="ARBA" id="ARBA00022771"/>
    </source>
</evidence>
<sequence>MKLVYRNENNILVNHAKNLLENAGIEVLLKNEYVSTGSHPHFVFLELWIVNDLDEDKALGELSSLQSNEASEEWLCPDCGESNDASFEICWNCKHERNAQGE</sequence>
<dbReference type="RefSeq" id="WP_316026075.1">
    <property type="nucleotide sequence ID" value="NZ_JAWDIO010000002.1"/>
</dbReference>
<dbReference type="InterPro" id="IPR001876">
    <property type="entry name" value="Znf_RanBP2"/>
</dbReference>
<dbReference type="InterPro" id="IPR036443">
    <property type="entry name" value="Znf_RanBP2_sf"/>
</dbReference>
<evidence type="ECO:0000313" key="5">
    <source>
        <dbReference type="EMBL" id="MDU0354478.1"/>
    </source>
</evidence>
<proteinExistence type="predicted"/>
<accession>A0ABU3SWT8</accession>
<evidence type="ECO:0000259" key="4">
    <source>
        <dbReference type="PROSITE" id="PS01358"/>
    </source>
</evidence>
<feature type="domain" description="RanBP2-type" evidence="4">
    <location>
        <begin position="74"/>
        <end position="93"/>
    </location>
</feature>
<gene>
    <name evidence="5" type="ORF">RS130_11515</name>
</gene>
<keyword evidence="1" id="KW-0479">Metal-binding</keyword>
<dbReference type="InterPro" id="IPR055999">
    <property type="entry name" value="DUF7577"/>
</dbReference>
<dbReference type="EMBL" id="JAWDIO010000002">
    <property type="protein sequence ID" value="MDU0354478.1"/>
    <property type="molecule type" value="Genomic_DNA"/>
</dbReference>
<keyword evidence="3" id="KW-0862">Zinc</keyword>
<evidence type="ECO:0000256" key="1">
    <source>
        <dbReference type="ARBA" id="ARBA00022723"/>
    </source>
</evidence>
<name>A0ABU3SWT8_9ALTE</name>
<comment type="caution">
    <text evidence="5">The sequence shown here is derived from an EMBL/GenBank/DDBJ whole genome shotgun (WGS) entry which is preliminary data.</text>
</comment>
<evidence type="ECO:0000256" key="3">
    <source>
        <dbReference type="ARBA" id="ARBA00022833"/>
    </source>
</evidence>
<reference evidence="5 6" key="1">
    <citation type="submission" date="2023-10" db="EMBL/GenBank/DDBJ databases">
        <title>Glaciecola aquimarina strain GGW-M5 nov., isolated from a coastal seawater.</title>
        <authorList>
            <person name="Bayburt H."/>
            <person name="Kim J.M."/>
            <person name="Choi B.J."/>
            <person name="Jeon C.O."/>
        </authorList>
    </citation>
    <scope>NUCLEOTIDE SEQUENCE [LARGE SCALE GENOMIC DNA]</scope>
    <source>
        <strain evidence="5 6">KCTC 32108</strain>
    </source>
</reference>
<dbReference type="InterPro" id="IPR018551">
    <property type="entry name" value="DUF2007"/>
</dbReference>
<organism evidence="5 6">
    <name type="scientific">Paraglaciecola aquimarina</name>
    <dbReference type="NCBI Taxonomy" id="1235557"/>
    <lineage>
        <taxon>Bacteria</taxon>
        <taxon>Pseudomonadati</taxon>
        <taxon>Pseudomonadota</taxon>
        <taxon>Gammaproteobacteria</taxon>
        <taxon>Alteromonadales</taxon>
        <taxon>Alteromonadaceae</taxon>
        <taxon>Paraglaciecola</taxon>
    </lineage>
</organism>
<evidence type="ECO:0000313" key="6">
    <source>
        <dbReference type="Proteomes" id="UP001247805"/>
    </source>
</evidence>
<dbReference type="PROSITE" id="PS01358">
    <property type="entry name" value="ZF_RANBP2_1"/>
    <property type="match status" value="1"/>
</dbReference>
<dbReference type="Pfam" id="PF09413">
    <property type="entry name" value="DUF2007"/>
    <property type="match status" value="1"/>
</dbReference>
<keyword evidence="6" id="KW-1185">Reference proteome</keyword>
<keyword evidence="2" id="KW-0863">Zinc-finger</keyword>